<evidence type="ECO:0000313" key="1">
    <source>
        <dbReference type="EMBL" id="KAF4043523.1"/>
    </source>
</evidence>
<dbReference type="AlphaFoldDB" id="A0A833T4Z3"/>
<proteinExistence type="predicted"/>
<protein>
    <submittedName>
        <fullName evidence="1">Uncharacterized protein</fullName>
    </submittedName>
</protein>
<organism evidence="1 2">
    <name type="scientific">Phytophthora infestans</name>
    <name type="common">Potato late blight agent</name>
    <name type="synonym">Botrytis infestans</name>
    <dbReference type="NCBI Taxonomy" id="4787"/>
    <lineage>
        <taxon>Eukaryota</taxon>
        <taxon>Sar</taxon>
        <taxon>Stramenopiles</taxon>
        <taxon>Oomycota</taxon>
        <taxon>Peronosporomycetes</taxon>
        <taxon>Peronosporales</taxon>
        <taxon>Peronosporaceae</taxon>
        <taxon>Phytophthora</taxon>
    </lineage>
</organism>
<gene>
    <name evidence="1" type="ORF">GN244_ATG04130</name>
</gene>
<dbReference type="SUPFAM" id="SSF56672">
    <property type="entry name" value="DNA/RNA polymerases"/>
    <property type="match status" value="1"/>
</dbReference>
<dbReference type="InterPro" id="IPR043502">
    <property type="entry name" value="DNA/RNA_pol_sf"/>
</dbReference>
<name>A0A833T4Z3_PHYIN</name>
<keyword evidence="2" id="KW-1185">Reference proteome</keyword>
<dbReference type="InterPro" id="IPR043128">
    <property type="entry name" value="Rev_trsase/Diguanyl_cyclase"/>
</dbReference>
<dbReference type="EMBL" id="WSZM01000083">
    <property type="protein sequence ID" value="KAF4043523.1"/>
    <property type="molecule type" value="Genomic_DNA"/>
</dbReference>
<comment type="caution">
    <text evidence="1">The sequence shown here is derived from an EMBL/GenBank/DDBJ whole genome shotgun (WGS) entry which is preliminary data.</text>
</comment>
<reference evidence="1" key="1">
    <citation type="submission" date="2020-04" db="EMBL/GenBank/DDBJ databases">
        <title>Hybrid Assembly of Korean Phytophthora infestans isolates.</title>
        <authorList>
            <person name="Prokchorchik M."/>
            <person name="Lee Y."/>
            <person name="Seo J."/>
            <person name="Cho J.-H."/>
            <person name="Park Y.-E."/>
            <person name="Jang D.-C."/>
            <person name="Im J.-S."/>
            <person name="Choi J.-G."/>
            <person name="Park H.-J."/>
            <person name="Lee G.-B."/>
            <person name="Lee Y.-G."/>
            <person name="Hong S.-Y."/>
            <person name="Cho K."/>
            <person name="Sohn K.H."/>
        </authorList>
    </citation>
    <scope>NUCLEOTIDE SEQUENCE</scope>
    <source>
        <strain evidence="1">KR_1_A1</strain>
    </source>
</reference>
<dbReference type="Gene3D" id="3.30.70.270">
    <property type="match status" value="1"/>
</dbReference>
<evidence type="ECO:0000313" key="2">
    <source>
        <dbReference type="Proteomes" id="UP000602510"/>
    </source>
</evidence>
<sequence length="232" mass="27296">MTGSFSGYYQLRMNNGDVRYKTLQTADRLFEYLWLSRSMSPHFDEIYVLTRDRDLQPHPNALDRVLQRLEGNKYYVNIRKCVFCAPRFHVSGITLVARNGYYYNKKMSFSRSRRPLLRHFEELKMRTASTPMLAMLFLKLFFLQMDANLTIQTNRSLRRRITSRKSVNPGRRAPHDGLLVGMTGKLNILPRTSISQAHSTLLCMQFRKDLIYKSNIRWSSGSAFKCEKELQF</sequence>
<dbReference type="Proteomes" id="UP000602510">
    <property type="component" value="Unassembled WGS sequence"/>
</dbReference>
<accession>A0A833T4Z3</accession>